<dbReference type="SUPFAM" id="SSF47384">
    <property type="entry name" value="Homodimeric domain of signal transducing histidine kinase"/>
    <property type="match status" value="1"/>
</dbReference>
<keyword evidence="6 12" id="KW-0418">Kinase</keyword>
<dbReference type="CDD" id="cd00082">
    <property type="entry name" value="HisKA"/>
    <property type="match status" value="1"/>
</dbReference>
<comment type="caution">
    <text evidence="12">The sequence shown here is derived from an EMBL/GenBank/DDBJ whole genome shotgun (WGS) entry which is preliminary data.</text>
</comment>
<dbReference type="OrthoDB" id="9762826at2"/>
<dbReference type="SUPFAM" id="SSF55874">
    <property type="entry name" value="ATPase domain of HSP90 chaperone/DNA topoisomerase II/histidine kinase"/>
    <property type="match status" value="1"/>
</dbReference>
<evidence type="ECO:0000256" key="7">
    <source>
        <dbReference type="ARBA" id="ARBA00023012"/>
    </source>
</evidence>
<comment type="catalytic activity">
    <reaction evidence="1">
        <text>ATP + protein L-histidine = ADP + protein N-phospho-L-histidine.</text>
        <dbReference type="EC" id="2.7.13.3"/>
    </reaction>
</comment>
<evidence type="ECO:0000259" key="10">
    <source>
        <dbReference type="PROSITE" id="PS50109"/>
    </source>
</evidence>
<keyword evidence="9" id="KW-1133">Transmembrane helix</keyword>
<evidence type="ECO:0000313" key="13">
    <source>
        <dbReference type="Proteomes" id="UP000295504"/>
    </source>
</evidence>
<evidence type="ECO:0000256" key="3">
    <source>
        <dbReference type="ARBA" id="ARBA00012438"/>
    </source>
</evidence>
<dbReference type="Gene3D" id="3.30.565.10">
    <property type="entry name" value="Histidine kinase-like ATPase, C-terminal domain"/>
    <property type="match status" value="1"/>
</dbReference>
<gene>
    <name evidence="12" type="ORF">EDD79_103236</name>
</gene>
<proteinExistence type="predicted"/>
<evidence type="ECO:0000256" key="1">
    <source>
        <dbReference type="ARBA" id="ARBA00000085"/>
    </source>
</evidence>
<keyword evidence="9" id="KW-0812">Transmembrane</keyword>
<keyword evidence="5" id="KW-0808">Transferase</keyword>
<dbReference type="PANTHER" id="PTHR45453">
    <property type="entry name" value="PHOSPHATE REGULON SENSOR PROTEIN PHOR"/>
    <property type="match status" value="1"/>
</dbReference>
<feature type="transmembrane region" description="Helical" evidence="9">
    <location>
        <begin position="189"/>
        <end position="207"/>
    </location>
</feature>
<dbReference type="GO" id="GO:0005886">
    <property type="term" value="C:plasma membrane"/>
    <property type="evidence" value="ECO:0007669"/>
    <property type="project" value="TreeGrafter"/>
</dbReference>
<dbReference type="EMBL" id="SLYC01000032">
    <property type="protein sequence ID" value="TCP99847.1"/>
    <property type="molecule type" value="Genomic_DNA"/>
</dbReference>
<protein>
    <recommendedName>
        <fullName evidence="3">histidine kinase</fullName>
        <ecNumber evidence="3">2.7.13.3</ecNumber>
    </recommendedName>
</protein>
<dbReference type="Pfam" id="PF00512">
    <property type="entry name" value="HisKA"/>
    <property type="match status" value="1"/>
</dbReference>
<dbReference type="SMART" id="SM00388">
    <property type="entry name" value="HisKA"/>
    <property type="match status" value="1"/>
</dbReference>
<dbReference type="InterPro" id="IPR036097">
    <property type="entry name" value="HisK_dim/P_sf"/>
</dbReference>
<dbReference type="InterPro" id="IPR003660">
    <property type="entry name" value="HAMP_dom"/>
</dbReference>
<organism evidence="12 13">
    <name type="scientific">Serpentinicella alkaliphila</name>
    <dbReference type="NCBI Taxonomy" id="1734049"/>
    <lineage>
        <taxon>Bacteria</taxon>
        <taxon>Bacillati</taxon>
        <taxon>Bacillota</taxon>
        <taxon>Clostridia</taxon>
        <taxon>Peptostreptococcales</taxon>
        <taxon>Natronincolaceae</taxon>
        <taxon>Serpentinicella</taxon>
    </lineage>
</organism>
<dbReference type="GO" id="GO:0000155">
    <property type="term" value="F:phosphorelay sensor kinase activity"/>
    <property type="evidence" value="ECO:0007669"/>
    <property type="project" value="InterPro"/>
</dbReference>
<dbReference type="Pfam" id="PF02518">
    <property type="entry name" value="HATPase_c"/>
    <property type="match status" value="1"/>
</dbReference>
<dbReference type="PROSITE" id="PS50109">
    <property type="entry name" value="HIS_KIN"/>
    <property type="match status" value="1"/>
</dbReference>
<dbReference type="InterPro" id="IPR005467">
    <property type="entry name" value="His_kinase_dom"/>
</dbReference>
<dbReference type="FunFam" id="3.30.565.10:FF:000006">
    <property type="entry name" value="Sensor histidine kinase WalK"/>
    <property type="match status" value="1"/>
</dbReference>
<dbReference type="RefSeq" id="WP_132849096.1">
    <property type="nucleotide sequence ID" value="NZ_SLYC01000032.1"/>
</dbReference>
<dbReference type="InterPro" id="IPR003594">
    <property type="entry name" value="HATPase_dom"/>
</dbReference>
<evidence type="ECO:0000256" key="6">
    <source>
        <dbReference type="ARBA" id="ARBA00022777"/>
    </source>
</evidence>
<dbReference type="InterPro" id="IPR003661">
    <property type="entry name" value="HisK_dim/P_dom"/>
</dbReference>
<dbReference type="PANTHER" id="PTHR45453:SF1">
    <property type="entry name" value="PHOSPHATE REGULON SENSOR PROTEIN PHOR"/>
    <property type="match status" value="1"/>
</dbReference>
<evidence type="ECO:0000256" key="9">
    <source>
        <dbReference type="SAM" id="Phobius"/>
    </source>
</evidence>
<name>A0A4R2T9P9_9FIRM</name>
<evidence type="ECO:0000259" key="11">
    <source>
        <dbReference type="PROSITE" id="PS50885"/>
    </source>
</evidence>
<keyword evidence="13" id="KW-1185">Reference proteome</keyword>
<evidence type="ECO:0000256" key="2">
    <source>
        <dbReference type="ARBA" id="ARBA00004370"/>
    </source>
</evidence>
<dbReference type="GO" id="GO:0016036">
    <property type="term" value="P:cellular response to phosphate starvation"/>
    <property type="evidence" value="ECO:0007669"/>
    <property type="project" value="TreeGrafter"/>
</dbReference>
<dbReference type="PRINTS" id="PR00344">
    <property type="entry name" value="BCTRLSENSOR"/>
</dbReference>
<evidence type="ECO:0000256" key="4">
    <source>
        <dbReference type="ARBA" id="ARBA00022553"/>
    </source>
</evidence>
<dbReference type="FunFam" id="1.10.287.130:FF:000001">
    <property type="entry name" value="Two-component sensor histidine kinase"/>
    <property type="match status" value="1"/>
</dbReference>
<accession>A0A4R2T9P9</accession>
<dbReference type="Gene3D" id="1.10.287.130">
    <property type="match status" value="1"/>
</dbReference>
<dbReference type="InterPro" id="IPR004358">
    <property type="entry name" value="Sig_transdc_His_kin-like_C"/>
</dbReference>
<feature type="domain" description="Histidine kinase" evidence="10">
    <location>
        <begin position="269"/>
        <end position="481"/>
    </location>
</feature>
<feature type="domain" description="HAMP" evidence="11">
    <location>
        <begin position="209"/>
        <end position="261"/>
    </location>
</feature>
<keyword evidence="7" id="KW-0902">Two-component regulatory system</keyword>
<evidence type="ECO:0000256" key="5">
    <source>
        <dbReference type="ARBA" id="ARBA00022679"/>
    </source>
</evidence>
<dbReference type="SMART" id="SM00387">
    <property type="entry name" value="HATPase_c"/>
    <property type="match status" value="1"/>
</dbReference>
<dbReference type="InterPro" id="IPR036890">
    <property type="entry name" value="HATPase_C_sf"/>
</dbReference>
<sequence length="481" mass="54858">MKSISLKWKIFSFLIGFCALLLLILWLFQVMFLNDFYESIKISEIKNSASTIVKNINSENLGELVDQIARNNAVCIEIILENGREVYTSDRIGDCVIYRMSIREKMKLLINTQKNGGELLQYYNRNNFRENNILGDRMIGREPRSFRGVQQSIIYSKIMTDIDGKTVVLLINSVISPVDATVKTLRTQLYYITGFMLLFSVFLALIISKKVATPIEKINESAKVLAMGNYNIFFSGNGYKEINELSDTLNNAAKELSKVDHLRKELIANISHDLRTPLTLISGYAEVMCDLPNEMTKENAQIIVDETKRLTSLVNDVLDISKIESGNYEIEKSQFNMTQSINKTINRLNELIKKDGYIIEYIYDKEVIIRADEIKISQAIYNLLINAINYTGKDKTIIVKQTVMNEDVKIEVIDSGEGIEAEHLPYIWDRYYKANQTHRRAITGTGLGLSIVKSVIELHEGEYGVTSTHGQGSIFWFVLKL</sequence>
<dbReference type="PROSITE" id="PS50885">
    <property type="entry name" value="HAMP"/>
    <property type="match status" value="1"/>
</dbReference>
<dbReference type="GO" id="GO:0004721">
    <property type="term" value="F:phosphoprotein phosphatase activity"/>
    <property type="evidence" value="ECO:0007669"/>
    <property type="project" value="TreeGrafter"/>
</dbReference>
<evidence type="ECO:0000256" key="8">
    <source>
        <dbReference type="ARBA" id="ARBA00023136"/>
    </source>
</evidence>
<evidence type="ECO:0000313" key="12">
    <source>
        <dbReference type="EMBL" id="TCP99847.1"/>
    </source>
</evidence>
<dbReference type="InterPro" id="IPR050351">
    <property type="entry name" value="BphY/WalK/GraS-like"/>
</dbReference>
<reference evidence="12 13" key="1">
    <citation type="submission" date="2019-03" db="EMBL/GenBank/DDBJ databases">
        <title>Genomic Encyclopedia of Type Strains, Phase IV (KMG-IV): sequencing the most valuable type-strain genomes for metagenomic binning, comparative biology and taxonomic classification.</title>
        <authorList>
            <person name="Goeker M."/>
        </authorList>
    </citation>
    <scope>NUCLEOTIDE SEQUENCE [LARGE SCALE GENOMIC DNA]</scope>
    <source>
        <strain evidence="12 13">DSM 100013</strain>
    </source>
</reference>
<dbReference type="AlphaFoldDB" id="A0A4R2T9P9"/>
<dbReference type="Proteomes" id="UP000295504">
    <property type="component" value="Unassembled WGS sequence"/>
</dbReference>
<keyword evidence="4" id="KW-0597">Phosphoprotein</keyword>
<dbReference type="Gene3D" id="6.10.340.10">
    <property type="match status" value="1"/>
</dbReference>
<comment type="subcellular location">
    <subcellularLocation>
        <location evidence="2">Membrane</location>
    </subcellularLocation>
</comment>
<dbReference type="EC" id="2.7.13.3" evidence="3"/>
<keyword evidence="8 9" id="KW-0472">Membrane</keyword>